<feature type="compositionally biased region" description="Basic and acidic residues" evidence="1">
    <location>
        <begin position="427"/>
        <end position="437"/>
    </location>
</feature>
<dbReference type="EMBL" id="AM459789">
    <property type="protein sequence ID" value="CAN78978.1"/>
    <property type="molecule type" value="Genomic_DNA"/>
</dbReference>
<feature type="region of interest" description="Disordered" evidence="1">
    <location>
        <begin position="596"/>
        <end position="618"/>
    </location>
</feature>
<feature type="region of interest" description="Disordered" evidence="1">
    <location>
        <begin position="284"/>
        <end position="344"/>
    </location>
</feature>
<accession>A5BHL2</accession>
<protein>
    <submittedName>
        <fullName evidence="2">Uncharacterized protein</fullName>
    </submittedName>
</protein>
<organism evidence="2">
    <name type="scientific">Vitis vinifera</name>
    <name type="common">Grape</name>
    <dbReference type="NCBI Taxonomy" id="29760"/>
    <lineage>
        <taxon>Eukaryota</taxon>
        <taxon>Viridiplantae</taxon>
        <taxon>Streptophyta</taxon>
        <taxon>Embryophyta</taxon>
        <taxon>Tracheophyta</taxon>
        <taxon>Spermatophyta</taxon>
        <taxon>Magnoliopsida</taxon>
        <taxon>eudicotyledons</taxon>
        <taxon>Gunneridae</taxon>
        <taxon>Pentapetalae</taxon>
        <taxon>rosids</taxon>
        <taxon>Vitales</taxon>
        <taxon>Vitaceae</taxon>
        <taxon>Viteae</taxon>
        <taxon>Vitis</taxon>
    </lineage>
</organism>
<name>A5BHL2_VITVI</name>
<evidence type="ECO:0000313" key="2">
    <source>
        <dbReference type="EMBL" id="CAN78978.1"/>
    </source>
</evidence>
<dbReference type="AlphaFoldDB" id="A5BHL2"/>
<gene>
    <name evidence="2" type="ORF">VITISV_031679</name>
</gene>
<sequence>MTVTVSRTSSPFCQFTLGFVLAPLLKMPAKKDVASSSAAEQSGKGASGVVYAERSVDKLNLRQFCERFCIPNGVSVQLVDGEVPSIEKSADNVIYFTKKQFNAGLRFPLPSLFKEFLHFTQIPLAYIHPNIVRVLMGCSILSMLFNLDLSLLEVLFIYSIKKGKTDLFSLAAHLPSLQLVTHLPDSMKGGAKGHVLVRGVWARLLEHLERPFSPNCSLVLLGTDKRGRVVEWVEKVSFNRLNKLFEITAAERYHQTLLTARNLLAVVREPQSYITNILPRKLPKKRARKADAKARQKLLDEREEKRQEGTLRKTRGEKGRYSPPAARPPARKEKKKTKKTKKALSQVLRISAPNLEASSSSCSSLQQVVFHLGPNSLQLELESTGLQVADKPEEMRSPSELRERLMQRHGKRLHVPIDLGPPPAKKVGLDRGGEDPTPKVPAPTATRPDGDGAGASASVPSDAAGSSTAAMVQGVPCFTDTKARHPLGVSESAVPPIQHLREWTMPKAAEVVTSGIRYMMRSCEQLFEWLRVAEAMRAFISQDPGGVDKLRTQLEKIEAELASTRKAASDGAERLCRVEGEREAIRVEADSLRKEKEALEGQKNESEDLRASMAAQKEEMEASFAAQKKELEEEYQQQADEMYFFGYRCCMKKNGIMHDTPSFPSDEDDEAPGGPSS</sequence>
<feature type="region of interest" description="Disordered" evidence="1">
    <location>
        <begin position="414"/>
        <end position="467"/>
    </location>
</feature>
<evidence type="ECO:0000256" key="1">
    <source>
        <dbReference type="SAM" id="MobiDB-lite"/>
    </source>
</evidence>
<reference evidence="2" key="1">
    <citation type="journal article" date="2007" name="PLoS ONE">
        <title>The first genome sequence of an elite grapevine cultivar (Pinot noir Vitis vinifera L.): coping with a highly heterozygous genome.</title>
        <authorList>
            <person name="Velasco R."/>
            <person name="Zharkikh A."/>
            <person name="Troggio M."/>
            <person name="Cartwright D.A."/>
            <person name="Cestaro A."/>
            <person name="Pruss D."/>
            <person name="Pindo M."/>
            <person name="FitzGerald L.M."/>
            <person name="Vezzulli S."/>
            <person name="Reid J."/>
            <person name="Malacarne G."/>
            <person name="Iliev D."/>
            <person name="Coppola G."/>
            <person name="Wardell B."/>
            <person name="Micheletti D."/>
            <person name="Macalma T."/>
            <person name="Facci M."/>
            <person name="Mitchell J.T."/>
            <person name="Perazzolli M."/>
            <person name="Eldredge G."/>
            <person name="Gatto P."/>
            <person name="Oyzerski R."/>
            <person name="Moretto M."/>
            <person name="Gutin N."/>
            <person name="Stefanini M."/>
            <person name="Chen Y."/>
            <person name="Segala C."/>
            <person name="Davenport C."/>
            <person name="Dematte L."/>
            <person name="Mraz A."/>
            <person name="Battilana J."/>
            <person name="Stormo K."/>
            <person name="Costa F."/>
            <person name="Tao Q."/>
            <person name="Si-Ammour A."/>
            <person name="Harkins T."/>
            <person name="Lackey A."/>
            <person name="Perbost C."/>
            <person name="Taillon B."/>
            <person name="Stella A."/>
            <person name="Solovyev V."/>
            <person name="Fawcett J.A."/>
            <person name="Sterck L."/>
            <person name="Vandepoele K."/>
            <person name="Grando S.M."/>
            <person name="Toppo S."/>
            <person name="Moser C."/>
            <person name="Lanchbury J."/>
            <person name="Bogden R."/>
            <person name="Skolnick M."/>
            <person name="Sgaramella V."/>
            <person name="Bhatnagar S.K."/>
            <person name="Fontana P."/>
            <person name="Gutin A."/>
            <person name="Van de Peer Y."/>
            <person name="Salamini F."/>
            <person name="Viola R."/>
        </authorList>
    </citation>
    <scope>NUCLEOTIDE SEQUENCE</scope>
</reference>
<proteinExistence type="predicted"/>
<feature type="region of interest" description="Disordered" evidence="1">
    <location>
        <begin position="656"/>
        <end position="677"/>
    </location>
</feature>
<feature type="compositionally biased region" description="Basic residues" evidence="1">
    <location>
        <begin position="332"/>
        <end position="342"/>
    </location>
</feature>
<feature type="compositionally biased region" description="Basic and acidic residues" evidence="1">
    <location>
        <begin position="289"/>
        <end position="320"/>
    </location>
</feature>